<evidence type="ECO:0000256" key="5">
    <source>
        <dbReference type="ARBA" id="ARBA00022927"/>
    </source>
</evidence>
<dbReference type="EMBL" id="HBHK01006314">
    <property type="protein sequence ID" value="CAD9672084.1"/>
    <property type="molecule type" value="Transcribed_RNA"/>
</dbReference>
<evidence type="ECO:0000256" key="9">
    <source>
        <dbReference type="SAM" id="MobiDB-lite"/>
    </source>
</evidence>
<keyword evidence="4" id="KW-0813">Transport</keyword>
<keyword evidence="5" id="KW-0653">Protein transport</keyword>
<feature type="region of interest" description="Disordered" evidence="9">
    <location>
        <begin position="426"/>
        <end position="459"/>
    </location>
</feature>
<gene>
    <name evidence="10" type="ORF">QSP1433_LOCUS3813</name>
</gene>
<evidence type="ECO:0000256" key="6">
    <source>
        <dbReference type="ARBA" id="ARBA00023034"/>
    </source>
</evidence>
<dbReference type="InterPro" id="IPR007255">
    <property type="entry name" value="COG8"/>
</dbReference>
<keyword evidence="7" id="KW-0472">Membrane</keyword>
<dbReference type="GO" id="GO:0000139">
    <property type="term" value="C:Golgi membrane"/>
    <property type="evidence" value="ECO:0007669"/>
    <property type="project" value="UniProtKB-SubCell"/>
</dbReference>
<evidence type="ECO:0000256" key="4">
    <source>
        <dbReference type="ARBA" id="ARBA00022448"/>
    </source>
</evidence>
<evidence type="ECO:0000256" key="1">
    <source>
        <dbReference type="ARBA" id="ARBA00004395"/>
    </source>
</evidence>
<keyword evidence="6" id="KW-0333">Golgi apparatus</keyword>
<sequence>MQGDEMAALEENYKGAAEVADGIDEPDGNVDSDGFISAIGRRGFGDLDKEPKRLQETIEQIDHDINTLSIEHYDVHIHNARCLDAIEQGCETCVKDTVGVRDVLPELAGELKRFRNVGRKISEAYSRNLQTMDHYVQLLELLEIPQLMDTCARNNLYDEALHLFSYVSTLQKRHLAISNIDLESSKGELERPEDEEQAEKHPYSGGTSIINVIAEEVYESAAHMRKQLLQQLRQQINYPTCLRIISFLRRLDREDRVRRNHLSTSQRDEYHFRFEFLDCRDAYIKSLTTEDQSSYYSRPYQSSLKLIERCRVNWFDIITQYRAIFASGDDILQELSEDGGILARWVSGKVMDFLSTLDLAISNIDDFGALANVLEQAMKFGLSLARVGSDFRPLLMEPFKNRVVQLMVEFWDDAVERAESKISEGEWGAPLPVPNSKNTGRVGENANQNKERGNGEEEGFLDEEDAFQVESLTPPNDLLEFPVIAELTNLVLSSFNELRQCASPVFGMELGNILINKLGVLQVAFSKYKGLPEQVQPVERYNKICTATAKVFLPYVQKCFDALFDKPSFSPELRTFLNITTLQSGVLDLLVQPPVNISKEPIGTVTNNHEFNSEPSNTGGQELDLAGDDEINAEGQDLNGNHLDLAGGEEEEELDNESGELHDNHNTLNA</sequence>
<evidence type="ECO:0000256" key="2">
    <source>
        <dbReference type="ARBA" id="ARBA00006419"/>
    </source>
</evidence>
<dbReference type="AlphaFoldDB" id="A0A7S2RIQ2"/>
<name>A0A7S2RIQ2_9STRA</name>
<feature type="compositionally biased region" description="Polar residues" evidence="9">
    <location>
        <begin position="604"/>
        <end position="620"/>
    </location>
</feature>
<dbReference type="PANTHER" id="PTHR21311">
    <property type="entry name" value="CONSERVED OLIGOMERIC GOLGI COMPLEX COMPONENT 8"/>
    <property type="match status" value="1"/>
</dbReference>
<protein>
    <recommendedName>
        <fullName evidence="3">Conserved oligomeric Golgi complex subunit 8</fullName>
    </recommendedName>
    <alternativeName>
        <fullName evidence="8">Component of oligomeric Golgi complex 8</fullName>
    </alternativeName>
</protein>
<accession>A0A7S2RIQ2</accession>
<feature type="region of interest" description="Disordered" evidence="9">
    <location>
        <begin position="601"/>
        <end position="670"/>
    </location>
</feature>
<dbReference type="InterPro" id="IPR016159">
    <property type="entry name" value="Cullin_repeat-like_dom_sf"/>
</dbReference>
<dbReference type="PANTHER" id="PTHR21311:SF0">
    <property type="entry name" value="CONSERVED OLIGOMERIC GOLGI COMPLEX SUBUNIT 8"/>
    <property type="match status" value="1"/>
</dbReference>
<dbReference type="GO" id="GO:0015031">
    <property type="term" value="P:protein transport"/>
    <property type="evidence" value="ECO:0007669"/>
    <property type="project" value="UniProtKB-KW"/>
</dbReference>
<comment type="subcellular location">
    <subcellularLocation>
        <location evidence="1">Golgi apparatus membrane</location>
        <topology evidence="1">Peripheral membrane protein</topology>
    </subcellularLocation>
</comment>
<feature type="compositionally biased region" description="Basic and acidic residues" evidence="9">
    <location>
        <begin position="659"/>
        <end position="670"/>
    </location>
</feature>
<dbReference type="GO" id="GO:0006891">
    <property type="term" value="P:intra-Golgi vesicle-mediated transport"/>
    <property type="evidence" value="ECO:0007669"/>
    <property type="project" value="TreeGrafter"/>
</dbReference>
<evidence type="ECO:0000313" key="10">
    <source>
        <dbReference type="EMBL" id="CAD9672084.1"/>
    </source>
</evidence>
<organism evidence="10">
    <name type="scientific">Mucochytrium quahogii</name>
    <dbReference type="NCBI Taxonomy" id="96639"/>
    <lineage>
        <taxon>Eukaryota</taxon>
        <taxon>Sar</taxon>
        <taxon>Stramenopiles</taxon>
        <taxon>Bigyra</taxon>
        <taxon>Labyrinthulomycetes</taxon>
        <taxon>Thraustochytrida</taxon>
        <taxon>Thraustochytriidae</taxon>
        <taxon>Mucochytrium</taxon>
    </lineage>
</organism>
<dbReference type="GO" id="GO:0017119">
    <property type="term" value="C:Golgi transport complex"/>
    <property type="evidence" value="ECO:0007669"/>
    <property type="project" value="InterPro"/>
</dbReference>
<evidence type="ECO:0000256" key="8">
    <source>
        <dbReference type="ARBA" id="ARBA00031347"/>
    </source>
</evidence>
<reference evidence="10" key="1">
    <citation type="submission" date="2021-01" db="EMBL/GenBank/DDBJ databases">
        <authorList>
            <person name="Corre E."/>
            <person name="Pelletier E."/>
            <person name="Niang G."/>
            <person name="Scheremetjew M."/>
            <person name="Finn R."/>
            <person name="Kale V."/>
            <person name="Holt S."/>
            <person name="Cochrane G."/>
            <person name="Meng A."/>
            <person name="Brown T."/>
            <person name="Cohen L."/>
        </authorList>
    </citation>
    <scope>NUCLEOTIDE SEQUENCE</scope>
    <source>
        <strain evidence="10">NY070348D</strain>
    </source>
</reference>
<feature type="compositionally biased region" description="Acidic residues" evidence="9">
    <location>
        <begin position="647"/>
        <end position="658"/>
    </location>
</feature>
<evidence type="ECO:0000256" key="3">
    <source>
        <dbReference type="ARBA" id="ARBA00020983"/>
    </source>
</evidence>
<evidence type="ECO:0000256" key="7">
    <source>
        <dbReference type="ARBA" id="ARBA00023136"/>
    </source>
</evidence>
<comment type="similarity">
    <text evidence="2">Belongs to the COG8 family.</text>
</comment>
<dbReference type="Pfam" id="PF04124">
    <property type="entry name" value="Dor1"/>
    <property type="match status" value="2"/>
</dbReference>
<dbReference type="SUPFAM" id="SSF74788">
    <property type="entry name" value="Cullin repeat-like"/>
    <property type="match status" value="1"/>
</dbReference>
<proteinExistence type="inferred from homology"/>